<dbReference type="NCBIfam" id="TIGR02996">
    <property type="entry name" value="rpt_mate_G_obs"/>
    <property type="match status" value="1"/>
</dbReference>
<keyword evidence="2" id="KW-1185">Reference proteome</keyword>
<organism evidence="1 2">
    <name type="scientific">Gemmata palustris</name>
    <dbReference type="NCBI Taxonomy" id="2822762"/>
    <lineage>
        <taxon>Bacteria</taxon>
        <taxon>Pseudomonadati</taxon>
        <taxon>Planctomycetota</taxon>
        <taxon>Planctomycetia</taxon>
        <taxon>Gemmatales</taxon>
        <taxon>Gemmataceae</taxon>
        <taxon>Gemmata</taxon>
    </lineage>
</organism>
<reference evidence="1 2" key="1">
    <citation type="submission" date="2021-04" db="EMBL/GenBank/DDBJ databases">
        <authorList>
            <person name="Ivanova A."/>
        </authorList>
    </citation>
    <scope>NUCLEOTIDE SEQUENCE [LARGE SCALE GENOMIC DNA]</scope>
    <source>
        <strain evidence="1 2">G18</strain>
    </source>
</reference>
<comment type="caution">
    <text evidence="1">The sequence shown here is derived from an EMBL/GenBank/DDBJ whole genome shotgun (WGS) entry which is preliminary data.</text>
</comment>
<sequence length="197" mass="23295">MFTLEDKAFIRTILANPSELTAWLVYADWLDEHDNPLHAEFLRLEVRRGQLRNTDPEWYTVEARLRELRTALDPNWVAVFDRPKIENCEAVFQFKCPKRWESLKVINDPAVRHCSACQKNVYYCHTLPEAQDRARLGHCVAVQLDVLRYPGDLMPRRQALDDMLSELYPPNDGMLVGLIYEEPEPEAVPRRPWWKFW</sequence>
<gene>
    <name evidence="1" type="ORF">J8F10_34665</name>
</gene>
<dbReference type="Proteomes" id="UP000676565">
    <property type="component" value="Unassembled WGS sequence"/>
</dbReference>
<evidence type="ECO:0000313" key="2">
    <source>
        <dbReference type="Proteomes" id="UP000676565"/>
    </source>
</evidence>
<accession>A0ABS5C337</accession>
<evidence type="ECO:0000313" key="1">
    <source>
        <dbReference type="EMBL" id="MBP3960399.1"/>
    </source>
</evidence>
<dbReference type="RefSeq" id="WP_210662429.1">
    <property type="nucleotide sequence ID" value="NZ_JAGKQQ010000002.1"/>
</dbReference>
<name>A0ABS5C337_9BACT</name>
<dbReference type="InterPro" id="IPR014338">
    <property type="entry name" value="CHP02996_rpt-companion-dom"/>
</dbReference>
<protein>
    <submittedName>
        <fullName evidence="1">TIGR02996 domain-containing protein</fullName>
    </submittedName>
</protein>
<dbReference type="EMBL" id="JAGKQQ010000002">
    <property type="protein sequence ID" value="MBP3960399.1"/>
    <property type="molecule type" value="Genomic_DNA"/>
</dbReference>
<proteinExistence type="predicted"/>